<dbReference type="Proteomes" id="UP000292340">
    <property type="component" value="Unassembled WGS sequence"/>
</dbReference>
<organism evidence="3 5">
    <name type="scientific">Alternaria tenuissima</name>
    <dbReference type="NCBI Taxonomy" id="119927"/>
    <lineage>
        <taxon>Eukaryota</taxon>
        <taxon>Fungi</taxon>
        <taxon>Dikarya</taxon>
        <taxon>Ascomycota</taxon>
        <taxon>Pezizomycotina</taxon>
        <taxon>Dothideomycetes</taxon>
        <taxon>Pleosporomycetidae</taxon>
        <taxon>Pleosporales</taxon>
        <taxon>Pleosporineae</taxon>
        <taxon>Pleosporaceae</taxon>
        <taxon>Alternaria</taxon>
        <taxon>Alternaria sect. Alternaria</taxon>
        <taxon>Alternaria alternata complex</taxon>
    </lineage>
</organism>
<keyword evidence="6" id="KW-1185">Reference proteome</keyword>
<proteinExistence type="predicted"/>
<dbReference type="Proteomes" id="UP000293195">
    <property type="component" value="Unassembled WGS sequence"/>
</dbReference>
<gene>
    <name evidence="3" type="ORF">AA0114_g11691</name>
    <name evidence="2" type="ORF">AA0115_g2010</name>
    <name evidence="4" type="ORF">AA0119_g9533</name>
</gene>
<evidence type="ECO:0000256" key="1">
    <source>
        <dbReference type="SAM" id="MobiDB-lite"/>
    </source>
</evidence>
<dbReference type="Proteomes" id="UP000292402">
    <property type="component" value="Unassembled WGS sequence"/>
</dbReference>
<evidence type="ECO:0000313" key="4">
    <source>
        <dbReference type="EMBL" id="RYN93395.1"/>
    </source>
</evidence>
<evidence type="ECO:0000313" key="3">
    <source>
        <dbReference type="EMBL" id="RYN35969.1"/>
    </source>
</evidence>
<dbReference type="AlphaFoldDB" id="A0A4Q4M0W0"/>
<evidence type="ECO:0000313" key="6">
    <source>
        <dbReference type="Proteomes" id="UP000293195"/>
    </source>
</evidence>
<evidence type="ECO:0000313" key="2">
    <source>
        <dbReference type="EMBL" id="RYN35479.1"/>
    </source>
</evidence>
<feature type="region of interest" description="Disordered" evidence="1">
    <location>
        <begin position="1"/>
        <end position="35"/>
    </location>
</feature>
<dbReference type="EMBL" id="PDXA01000064">
    <property type="protein sequence ID" value="RYN35969.1"/>
    <property type="molecule type" value="Genomic_DNA"/>
</dbReference>
<reference evidence="5 6" key="2">
    <citation type="journal article" date="2019" name="bioRxiv">
        <title>Genomics, evolutionary history and diagnostics of the Alternaria alternata species group including apple and Asian pear pathotypes.</title>
        <authorList>
            <person name="Armitage A.D."/>
            <person name="Cockerton H.M."/>
            <person name="Sreenivasaprasad S."/>
            <person name="Woodhall J.W."/>
            <person name="Lane C.R."/>
            <person name="Harrison R.J."/>
            <person name="Clarkson J.P."/>
        </authorList>
    </citation>
    <scope>NUCLEOTIDE SEQUENCE [LARGE SCALE GENOMIC DNA]</scope>
    <source>
        <strain evidence="5">FERA 1082</strain>
        <strain evidence="2">FERA 1164</strain>
        <strain evidence="6">FERA 635</strain>
    </source>
</reference>
<protein>
    <submittedName>
        <fullName evidence="3">Uncharacterized protein</fullName>
    </submittedName>
</protein>
<accession>A0A4Q4M0W0</accession>
<dbReference type="EMBL" id="PDXB01000004">
    <property type="protein sequence ID" value="RYN35479.1"/>
    <property type="molecule type" value="Genomic_DNA"/>
</dbReference>
<reference evidence="2" key="1">
    <citation type="submission" date="2017-10" db="EMBL/GenBank/DDBJ databases">
        <authorList>
            <person name="Armitage A.D."/>
            <person name="Barbara D.J."/>
            <person name="Woodhall J.W."/>
            <person name="Sreenivasaprasad S."/>
            <person name="Lane C.R."/>
            <person name="Clarkson J.P."/>
            <person name="Harrison R.J."/>
        </authorList>
    </citation>
    <scope>NUCLEOTIDE SEQUENCE</scope>
    <source>
        <strain evidence="2">FERA 1164</strain>
        <strain evidence="4">FERA 635</strain>
    </source>
</reference>
<sequence>MGLAGPSDLPGGHRALNPAFINPPSMLSYHTEQPS</sequence>
<name>A0A4Q4M0W0_9PLEO</name>
<dbReference type="EMBL" id="PDXF01000052">
    <property type="protein sequence ID" value="RYN93395.1"/>
    <property type="molecule type" value="Genomic_DNA"/>
</dbReference>
<reference evidence="3" key="3">
    <citation type="journal article" date="2019" name="J. ISSAAS">
        <title>Genomics, evolutionary history and diagnostics of the Alternaria alternata species group including apple and Asian pear pathotypes.</title>
        <authorList>
            <person name="Armitage A.D."/>
            <person name="Cockerton H.M."/>
            <person name="Sreenivasaprasad S."/>
            <person name="Woodhall J."/>
            <person name="Lane C."/>
            <person name="Harrison R.J."/>
            <person name="Clarkson J.P."/>
        </authorList>
    </citation>
    <scope>NUCLEOTIDE SEQUENCE</scope>
    <source>
        <strain evidence="3">FERA 1082</strain>
    </source>
</reference>
<evidence type="ECO:0000313" key="5">
    <source>
        <dbReference type="Proteomes" id="UP000292402"/>
    </source>
</evidence>
<comment type="caution">
    <text evidence="3">The sequence shown here is derived from an EMBL/GenBank/DDBJ whole genome shotgun (WGS) entry which is preliminary data.</text>
</comment>